<feature type="compositionally biased region" description="Basic and acidic residues" evidence="1">
    <location>
        <begin position="685"/>
        <end position="695"/>
    </location>
</feature>
<feature type="region of interest" description="Disordered" evidence="1">
    <location>
        <begin position="200"/>
        <end position="244"/>
    </location>
</feature>
<dbReference type="STRING" id="49012.A0A0F7S8P0"/>
<feature type="compositionally biased region" description="Acidic residues" evidence="1">
    <location>
        <begin position="364"/>
        <end position="379"/>
    </location>
</feature>
<evidence type="ECO:0000259" key="3">
    <source>
        <dbReference type="Pfam" id="PF22766"/>
    </source>
</evidence>
<dbReference type="Proteomes" id="UP000242770">
    <property type="component" value="Unassembled WGS sequence"/>
</dbReference>
<dbReference type="GO" id="GO:0006888">
    <property type="term" value="P:endoplasmic reticulum to Golgi vesicle-mediated transport"/>
    <property type="evidence" value="ECO:0007669"/>
    <property type="project" value="TreeGrafter"/>
</dbReference>
<feature type="region of interest" description="Disordered" evidence="1">
    <location>
        <begin position="275"/>
        <end position="505"/>
    </location>
</feature>
<sequence length="1181" mass="126465">MSAPTARQDPSLSAASFLASINAESSTSFGSDDAAASAAGSAPSLPISAKVSLIDAQIDALETRIEQTITAHAPQLRQRAASTRTVDRDLNQLWQSINQTSSRLITVGPQLAPIASDYHDALAQSSKQRLLISVLSDLVAATRQLEKLEKLQQQLDTAKLKSQLPEAATVMQPFDSSPALRTLPAVLELRARFDRLQQACTDSNLTDRSSNTEQPSPSSQAESTVKTSTAERKDASSTSTAQALSPALKTLETARAIIVSRGPHEGWKEVRIELDAPAPPPPAISAPAPPTASAAKLDSQRSSFDTRPEHLLREELGPGSASLTRNSSSSSATNARNRHKPKLGARVIRPQDQLGSGPFNAEDTPLDEDGWGLDEDVEESTVPLQVTSSSHVEHPSQSIPHAGQPIHQSVAALVRDDRFGSPSGSASMQSSMSSSSSQRSAFAIQEPVPHAQDSGNDEVDAWGLGEEENNDEADAWDLDDDDAVNQQPSSPKKEAANAREPLYSNYLRAPTSVAVAHDAWGLEEDEQVDATEDPWVTQEPLQQAAPGLKAAREPAPALESNPDPAVPDAEEDPWETTDQEEHSATPEYKSEAHPATLPSASLAKHDGGAVPFTLAQNVIDISAPLQPAAESSTSAQTEPKNVASQDSHKDKEALPAHNIGSTLQPATVSAEAPTPDKTTAGTEQHVPELADQHLDEEQDADAWDFEENSSASEADRAEFAQMTPLPKEEASIAQAPAASIASTKARPEQAPLPTARSVESTPVDVATGQAREAEPALSPPSSSGWPEDFSDSESTGVPASNSFKHAAASSNTHRAASSTRSVSADTKVASDTAAKQPEQMPKPAYPAPTVLKEECTISKRSLDLVSLAETTMSSVLSSLQGGNASDAEADPADVDALAATIHKIFELHRALMPVAHGKALRDVPSLAMQFFNDCEYLARELTRLVADKGGAITAAWIAHDAEAAKRWKTKDLAKLEQEATLTRGLGQRWFEAQMTAQTKILLDTLMEADGFARTFDDQRYTRCDRCIKQVVQTLQQLDKAWRPVLVASRFHAAIGRLVDLVFQKVLHDVLDLEDIGETESEKIASLVKTLGSLESLFSAEGSEQPSAAPLWVPSWFKTSYLIEILTGSLVDIEFLAFEAGALVDYSRKELAGLIKALFADTPNRSKLLRRIETAPVEVLAH</sequence>
<evidence type="ECO:0000313" key="4">
    <source>
        <dbReference type="EMBL" id="CDW99302.1"/>
    </source>
</evidence>
<feature type="domain" description="ZW10 C-terminal helical" evidence="3">
    <location>
        <begin position="1025"/>
        <end position="1171"/>
    </location>
</feature>
<feature type="compositionally biased region" description="Low complexity" evidence="1">
    <location>
        <begin position="320"/>
        <end position="335"/>
    </location>
</feature>
<feature type="region of interest" description="Disordered" evidence="1">
    <location>
        <begin position="625"/>
        <end position="846"/>
    </location>
</feature>
<feature type="compositionally biased region" description="Low complexity" evidence="1">
    <location>
        <begin position="731"/>
        <end position="742"/>
    </location>
</feature>
<reference evidence="5" key="1">
    <citation type="submission" date="2014-06" db="EMBL/GenBank/DDBJ databases">
        <authorList>
            <person name="Berkman P.J."/>
        </authorList>
    </citation>
    <scope>NUCLEOTIDE SEQUENCE [LARGE SCALE GENOMIC DNA]</scope>
</reference>
<dbReference type="PANTHER" id="PTHR12205:SF0">
    <property type="entry name" value="CENTROMERE_KINETOCHORE PROTEIN ZW10 HOMOLOG"/>
    <property type="match status" value="1"/>
</dbReference>
<evidence type="ECO:0000256" key="1">
    <source>
        <dbReference type="SAM" id="MobiDB-lite"/>
    </source>
</evidence>
<proteinExistence type="predicted"/>
<feature type="compositionally biased region" description="Polar residues" evidence="1">
    <location>
        <begin position="382"/>
        <end position="399"/>
    </location>
</feature>
<feature type="compositionally biased region" description="Low complexity" evidence="1">
    <location>
        <begin position="420"/>
        <end position="441"/>
    </location>
</feature>
<dbReference type="InterPro" id="IPR046362">
    <property type="entry name" value="Zw10/DSL1_C_sf"/>
</dbReference>
<feature type="compositionally biased region" description="Acidic residues" evidence="1">
    <location>
        <begin position="455"/>
        <end position="483"/>
    </location>
</feature>
<keyword evidence="5" id="KW-1185">Reference proteome</keyword>
<dbReference type="PANTHER" id="PTHR12205">
    <property type="entry name" value="CENTROMERE/KINETOCHORE PROTEIN ZW10"/>
    <property type="match status" value="1"/>
</dbReference>
<feature type="compositionally biased region" description="Pro residues" evidence="1">
    <location>
        <begin position="277"/>
        <end position="290"/>
    </location>
</feature>
<feature type="domain" description="Centromere/kinetochore protein zw10 C-terminal" evidence="2">
    <location>
        <begin position="853"/>
        <end position="1002"/>
    </location>
</feature>
<feature type="compositionally biased region" description="Basic and acidic residues" evidence="1">
    <location>
        <begin position="579"/>
        <end position="592"/>
    </location>
</feature>
<feature type="compositionally biased region" description="Polar residues" evidence="1">
    <location>
        <begin position="200"/>
        <end position="228"/>
    </location>
</feature>
<accession>A0A0F7S8P0</accession>
<dbReference type="GO" id="GO:0007094">
    <property type="term" value="P:mitotic spindle assembly checkpoint signaling"/>
    <property type="evidence" value="ECO:0007669"/>
    <property type="project" value="TreeGrafter"/>
</dbReference>
<name>A0A0F7S8P0_9BASI</name>
<feature type="compositionally biased region" description="Acidic residues" evidence="1">
    <location>
        <begin position="696"/>
        <end position="707"/>
    </location>
</feature>
<dbReference type="Pfam" id="PF22766">
    <property type="entry name" value="ZW10_C2"/>
    <property type="match status" value="1"/>
</dbReference>
<dbReference type="InterPro" id="IPR048343">
    <property type="entry name" value="ZW10_C"/>
</dbReference>
<feature type="compositionally biased region" description="Polar residues" evidence="1">
    <location>
        <begin position="629"/>
        <end position="645"/>
    </location>
</feature>
<dbReference type="InterPro" id="IPR055148">
    <property type="entry name" value="ZW10_C_2"/>
</dbReference>
<dbReference type="Gene3D" id="1.10.357.150">
    <property type="match status" value="1"/>
</dbReference>
<evidence type="ECO:0008006" key="6">
    <source>
        <dbReference type="Google" id="ProtNLM"/>
    </source>
</evidence>
<dbReference type="GO" id="GO:1990423">
    <property type="term" value="C:RZZ complex"/>
    <property type="evidence" value="ECO:0007669"/>
    <property type="project" value="TreeGrafter"/>
</dbReference>
<evidence type="ECO:0000313" key="5">
    <source>
        <dbReference type="Proteomes" id="UP000242770"/>
    </source>
</evidence>
<feature type="compositionally biased region" description="Acidic residues" evidence="1">
    <location>
        <begin position="521"/>
        <end position="532"/>
    </location>
</feature>
<gene>
    <name evidence="4" type="primary">SSCI74130.1</name>
</gene>
<dbReference type="Pfam" id="PF20666">
    <property type="entry name" value="ZW10_C"/>
    <property type="match status" value="1"/>
</dbReference>
<feature type="region of interest" description="Disordered" evidence="1">
    <location>
        <begin position="518"/>
        <end position="606"/>
    </location>
</feature>
<dbReference type="AlphaFoldDB" id="A0A0F7S8P0"/>
<feature type="compositionally biased region" description="Basic and acidic residues" evidence="1">
    <location>
        <begin position="304"/>
        <end position="316"/>
    </location>
</feature>
<feature type="compositionally biased region" description="Polar residues" evidence="1">
    <location>
        <begin position="792"/>
        <end position="824"/>
    </location>
</feature>
<organism evidence="4 5">
    <name type="scientific">Sporisorium scitamineum</name>
    <dbReference type="NCBI Taxonomy" id="49012"/>
    <lineage>
        <taxon>Eukaryota</taxon>
        <taxon>Fungi</taxon>
        <taxon>Dikarya</taxon>
        <taxon>Basidiomycota</taxon>
        <taxon>Ustilaginomycotina</taxon>
        <taxon>Ustilaginomycetes</taxon>
        <taxon>Ustilaginales</taxon>
        <taxon>Ustilaginaceae</taxon>
        <taxon>Sporisorium</taxon>
    </lineage>
</organism>
<dbReference type="EMBL" id="CCFA01004528">
    <property type="protein sequence ID" value="CDW99302.1"/>
    <property type="molecule type" value="Genomic_DNA"/>
</dbReference>
<evidence type="ECO:0000259" key="2">
    <source>
        <dbReference type="Pfam" id="PF20666"/>
    </source>
</evidence>
<protein>
    <recommendedName>
        <fullName evidence="6">Retrograde transport protein Dsl1 C-terminal domain-containing protein</fullName>
    </recommendedName>
</protein>
<feature type="compositionally biased region" description="Acidic residues" evidence="1">
    <location>
        <begin position="568"/>
        <end position="578"/>
    </location>
</feature>
<dbReference type="GO" id="GO:0005737">
    <property type="term" value="C:cytoplasm"/>
    <property type="evidence" value="ECO:0007669"/>
    <property type="project" value="GOC"/>
</dbReference>